<dbReference type="InterPro" id="IPR009057">
    <property type="entry name" value="Homeodomain-like_sf"/>
</dbReference>
<dbReference type="Gene3D" id="1.10.10.60">
    <property type="entry name" value="Homeodomain-like"/>
    <property type="match status" value="1"/>
</dbReference>
<dbReference type="InterPro" id="IPR002818">
    <property type="entry name" value="DJ-1/PfpI"/>
</dbReference>
<organism evidence="4 5">
    <name type="scientific">Streptomyces glomeratus</name>
    <dbReference type="NCBI Taxonomy" id="284452"/>
    <lineage>
        <taxon>Bacteria</taxon>
        <taxon>Bacillati</taxon>
        <taxon>Actinomycetota</taxon>
        <taxon>Actinomycetes</taxon>
        <taxon>Kitasatosporales</taxon>
        <taxon>Streptomycetaceae</taxon>
        <taxon>Streptomyces</taxon>
    </lineage>
</organism>
<feature type="domain" description="HTH araC/xylS-type" evidence="3">
    <location>
        <begin position="222"/>
        <end position="318"/>
    </location>
</feature>
<dbReference type="InterPro" id="IPR052158">
    <property type="entry name" value="INH-QAR"/>
</dbReference>
<keyword evidence="1" id="KW-0805">Transcription regulation</keyword>
<dbReference type="EMBL" id="BAAAUF010000022">
    <property type="protein sequence ID" value="GAA3047847.1"/>
    <property type="molecule type" value="Genomic_DNA"/>
</dbReference>
<keyword evidence="2" id="KW-0804">Transcription</keyword>
<dbReference type="SMART" id="SM00342">
    <property type="entry name" value="HTH_ARAC"/>
    <property type="match status" value="1"/>
</dbReference>
<proteinExistence type="predicted"/>
<dbReference type="SUPFAM" id="SSF46689">
    <property type="entry name" value="Homeodomain-like"/>
    <property type="match status" value="1"/>
</dbReference>
<evidence type="ECO:0000259" key="3">
    <source>
        <dbReference type="PROSITE" id="PS01124"/>
    </source>
</evidence>
<evidence type="ECO:0000256" key="1">
    <source>
        <dbReference type="ARBA" id="ARBA00023015"/>
    </source>
</evidence>
<dbReference type="Pfam" id="PF01965">
    <property type="entry name" value="DJ-1_PfpI"/>
    <property type="match status" value="1"/>
</dbReference>
<dbReference type="Gene3D" id="3.40.50.880">
    <property type="match status" value="1"/>
</dbReference>
<sequence length="318" mass="34446">MIALPGCWDSGLTTVLDVLRTADAARRHVDRDIPRITARTVTEGEEPVPTAGGLLVPAGLTLGDAEALTELDVLVIPATAPNDPAGVVGTLAQEEVRRLRGVLRDWAIDGRELAAACTGTFVLAEAGLLDHRRATTSWWLGDLFRQRYPKAELDMGRMVVRDGPIATAGAAFAHIDLAMSLVSRVSPQLAEFTARTLLIDDRPAPSVEAARGHLASVDRYVTAFEEWIRANMERDVGVADAAAALGTTRRTLERHVRSRLGLSPYALIRRLRVERAQHLRRTTGLSLDRIASMVGYRNAASLRSALRAAARQATDAAR</sequence>
<evidence type="ECO:0000313" key="5">
    <source>
        <dbReference type="Proteomes" id="UP001501532"/>
    </source>
</evidence>
<name>A0ABP6LKL4_9ACTN</name>
<comment type="caution">
    <text evidence="4">The sequence shown here is derived from an EMBL/GenBank/DDBJ whole genome shotgun (WGS) entry which is preliminary data.</text>
</comment>
<accession>A0ABP6LKL4</accession>
<dbReference type="PANTHER" id="PTHR43130:SF3">
    <property type="entry name" value="HTH-TYPE TRANSCRIPTIONAL REGULATOR RV1931C"/>
    <property type="match status" value="1"/>
</dbReference>
<dbReference type="PROSITE" id="PS01124">
    <property type="entry name" value="HTH_ARAC_FAMILY_2"/>
    <property type="match status" value="1"/>
</dbReference>
<reference evidence="5" key="1">
    <citation type="journal article" date="2019" name="Int. J. Syst. Evol. Microbiol.">
        <title>The Global Catalogue of Microorganisms (GCM) 10K type strain sequencing project: providing services to taxonomists for standard genome sequencing and annotation.</title>
        <authorList>
            <consortium name="The Broad Institute Genomics Platform"/>
            <consortium name="The Broad Institute Genome Sequencing Center for Infectious Disease"/>
            <person name="Wu L."/>
            <person name="Ma J."/>
        </authorList>
    </citation>
    <scope>NUCLEOTIDE SEQUENCE [LARGE SCALE GENOMIC DNA]</scope>
    <source>
        <strain evidence="5">JCM 9091</strain>
    </source>
</reference>
<evidence type="ECO:0000256" key="2">
    <source>
        <dbReference type="ARBA" id="ARBA00023163"/>
    </source>
</evidence>
<protein>
    <submittedName>
        <fullName evidence="4">Helix-turn-helix domain-containing protein</fullName>
    </submittedName>
</protein>
<keyword evidence="5" id="KW-1185">Reference proteome</keyword>
<gene>
    <name evidence="4" type="ORF">GCM10010448_33640</name>
</gene>
<dbReference type="SUPFAM" id="SSF52317">
    <property type="entry name" value="Class I glutamine amidotransferase-like"/>
    <property type="match status" value="1"/>
</dbReference>
<dbReference type="Pfam" id="PF12833">
    <property type="entry name" value="HTH_18"/>
    <property type="match status" value="1"/>
</dbReference>
<dbReference type="Proteomes" id="UP001501532">
    <property type="component" value="Unassembled WGS sequence"/>
</dbReference>
<dbReference type="InterPro" id="IPR018060">
    <property type="entry name" value="HTH_AraC"/>
</dbReference>
<dbReference type="InterPro" id="IPR029062">
    <property type="entry name" value="Class_I_gatase-like"/>
</dbReference>
<evidence type="ECO:0000313" key="4">
    <source>
        <dbReference type="EMBL" id="GAA3047847.1"/>
    </source>
</evidence>
<dbReference type="PANTHER" id="PTHR43130">
    <property type="entry name" value="ARAC-FAMILY TRANSCRIPTIONAL REGULATOR"/>
    <property type="match status" value="1"/>
</dbReference>